<feature type="chain" id="PRO_5046850456" description="Tetratricopeptide repeat protein" evidence="5">
    <location>
        <begin position="23"/>
        <end position="624"/>
    </location>
</feature>
<feature type="signal peptide" evidence="5">
    <location>
        <begin position="1"/>
        <end position="22"/>
    </location>
</feature>
<keyword evidence="1" id="KW-0677">Repeat</keyword>
<keyword evidence="4" id="KW-0812">Transmembrane</keyword>
<proteinExistence type="predicted"/>
<feature type="transmembrane region" description="Helical" evidence="4">
    <location>
        <begin position="569"/>
        <end position="586"/>
    </location>
</feature>
<name>A0ABQ5Q4R4_9BACT</name>
<dbReference type="SUPFAM" id="SSF48452">
    <property type="entry name" value="TPR-like"/>
    <property type="match status" value="1"/>
</dbReference>
<keyword evidence="4" id="KW-0472">Membrane</keyword>
<dbReference type="InterPro" id="IPR013105">
    <property type="entry name" value="TPR_2"/>
</dbReference>
<dbReference type="EMBL" id="BSDD01000001">
    <property type="protein sequence ID" value="GLH69110.1"/>
    <property type="molecule type" value="Genomic_DNA"/>
</dbReference>
<dbReference type="Pfam" id="PF07719">
    <property type="entry name" value="TPR_2"/>
    <property type="match status" value="1"/>
</dbReference>
<dbReference type="SMART" id="SM00028">
    <property type="entry name" value="TPR"/>
    <property type="match status" value="1"/>
</dbReference>
<feature type="transmembrane region" description="Helical" evidence="4">
    <location>
        <begin position="459"/>
        <end position="478"/>
    </location>
</feature>
<evidence type="ECO:0000256" key="2">
    <source>
        <dbReference type="ARBA" id="ARBA00022803"/>
    </source>
</evidence>
<protein>
    <recommendedName>
        <fullName evidence="8">Tetratricopeptide repeat protein</fullName>
    </recommendedName>
</protein>
<evidence type="ECO:0000256" key="1">
    <source>
        <dbReference type="ARBA" id="ARBA00022737"/>
    </source>
</evidence>
<feature type="transmembrane region" description="Helical" evidence="4">
    <location>
        <begin position="239"/>
        <end position="264"/>
    </location>
</feature>
<evidence type="ECO:0000256" key="4">
    <source>
        <dbReference type="SAM" id="Phobius"/>
    </source>
</evidence>
<keyword evidence="2 3" id="KW-0802">TPR repeat</keyword>
<keyword evidence="5" id="KW-0732">Signal</keyword>
<evidence type="ECO:0000256" key="3">
    <source>
        <dbReference type="PROSITE-ProRule" id="PRU00339"/>
    </source>
</evidence>
<gene>
    <name evidence="6" type="ORF">GETHPA_06430</name>
</gene>
<sequence>MGLWKVVRSSALALGAALLAVAAPKAPPAPAPVLATAPTPAPELAPAVALAHRAEDLKTAILKGDPEAIQAAQLEVEALRRAYISLDVTPLVEAMAVWARAQGMAGHPEVGLAALQAVDRWAPEHPSLLGTRITLLREQGLSGWFWSFPDLLRLTRLRLDHPGHRWLWLVQHLGMLRLAATLLLWGWALAVGLRYRNVLRHLWEEGLERKGIGPVPSAIVGALILTFPVLAGLDPMVVAMLWLFLLAPFLTTSEVKATVFILLLQLVHPALGMMEPWSRREPEPSLVTLQLQPQVQPVAPAALRFLPQDDRTFLAGWDQLQRRDWKGAEATFQGLVGRTEEQPEVLNNLGVAHFQMGDVAGAERDFEAAAKVAPRMEVFLNQSILAFSRLDTDAGAAKREAAQAAAPGAYARLIELNDAQKDVRTYPIPLPDTPARVEALARGLGMHLGADRLRLDDPAFLLGLILPLLGLALFLARVRGSIRMAHPTQCIRCGEPFHTTDSPDTEVCPKCHHLFVLRDGLHAENRRRKLDEVAAHQNATRWIHKTLVVLLPGCDLIFLGDTAEGLEEFLLLCLALGMVLATGRSVRYPGEILADPTSTWLALGAAFSALLFVRSWFKLIPRRG</sequence>
<dbReference type="Gene3D" id="1.25.40.10">
    <property type="entry name" value="Tetratricopeptide repeat domain"/>
    <property type="match status" value="1"/>
</dbReference>
<feature type="repeat" description="TPR" evidence="3">
    <location>
        <begin position="343"/>
        <end position="376"/>
    </location>
</feature>
<feature type="transmembrane region" description="Helical" evidence="4">
    <location>
        <begin position="166"/>
        <end position="190"/>
    </location>
</feature>
<feature type="transmembrane region" description="Helical" evidence="4">
    <location>
        <begin position="211"/>
        <end position="233"/>
    </location>
</feature>
<dbReference type="InterPro" id="IPR011990">
    <property type="entry name" value="TPR-like_helical_dom_sf"/>
</dbReference>
<keyword evidence="4" id="KW-1133">Transmembrane helix</keyword>
<evidence type="ECO:0000313" key="6">
    <source>
        <dbReference type="EMBL" id="GLH69110.1"/>
    </source>
</evidence>
<organism evidence="6 7">
    <name type="scientific">Geothrix rubra</name>
    <dbReference type="NCBI Taxonomy" id="2927977"/>
    <lineage>
        <taxon>Bacteria</taxon>
        <taxon>Pseudomonadati</taxon>
        <taxon>Acidobacteriota</taxon>
        <taxon>Holophagae</taxon>
        <taxon>Holophagales</taxon>
        <taxon>Holophagaceae</taxon>
        <taxon>Geothrix</taxon>
    </lineage>
</organism>
<accession>A0ABQ5Q4R4</accession>
<dbReference type="Proteomes" id="UP001165089">
    <property type="component" value="Unassembled WGS sequence"/>
</dbReference>
<reference evidence="6 7" key="1">
    <citation type="journal article" date="2023" name="Antonie Van Leeuwenhoek">
        <title>Mesoterricola silvestris gen. nov., sp. nov., Mesoterricola sediminis sp. nov., Geothrix oryzae sp. nov., Geothrix edaphica sp. nov., Geothrix rubra sp. nov., and Geothrix limicola sp. nov., six novel members of Acidobacteriota isolated from soils.</title>
        <authorList>
            <person name="Itoh H."/>
            <person name="Sugisawa Y."/>
            <person name="Mise K."/>
            <person name="Xu Z."/>
            <person name="Kuniyasu M."/>
            <person name="Ushijima N."/>
            <person name="Kawano K."/>
            <person name="Kobayashi E."/>
            <person name="Shiratori Y."/>
            <person name="Masuda Y."/>
            <person name="Senoo K."/>
        </authorList>
    </citation>
    <scope>NUCLEOTIDE SEQUENCE [LARGE SCALE GENOMIC DNA]</scope>
    <source>
        <strain evidence="6 7">Red803</strain>
    </source>
</reference>
<dbReference type="InterPro" id="IPR019734">
    <property type="entry name" value="TPR_rpt"/>
</dbReference>
<evidence type="ECO:0000256" key="5">
    <source>
        <dbReference type="SAM" id="SignalP"/>
    </source>
</evidence>
<dbReference type="RefSeq" id="WP_285722895.1">
    <property type="nucleotide sequence ID" value="NZ_BSDD01000001.1"/>
</dbReference>
<feature type="transmembrane region" description="Helical" evidence="4">
    <location>
        <begin position="598"/>
        <end position="617"/>
    </location>
</feature>
<dbReference type="PROSITE" id="PS50005">
    <property type="entry name" value="TPR"/>
    <property type="match status" value="1"/>
</dbReference>
<evidence type="ECO:0000313" key="7">
    <source>
        <dbReference type="Proteomes" id="UP001165089"/>
    </source>
</evidence>
<comment type="caution">
    <text evidence="6">The sequence shown here is derived from an EMBL/GenBank/DDBJ whole genome shotgun (WGS) entry which is preliminary data.</text>
</comment>
<keyword evidence="7" id="KW-1185">Reference proteome</keyword>
<evidence type="ECO:0008006" key="8">
    <source>
        <dbReference type="Google" id="ProtNLM"/>
    </source>
</evidence>